<feature type="binding site" evidence="12">
    <location>
        <begin position="286"/>
        <end position="287"/>
    </location>
    <ligand>
        <name>ATP</name>
        <dbReference type="ChEBI" id="CHEBI:30616"/>
    </ligand>
</feature>
<feature type="binding site" evidence="12">
    <location>
        <position position="174"/>
    </location>
    <ligand>
        <name>substrate</name>
    </ligand>
</feature>
<feature type="binding site" evidence="12">
    <location>
        <position position="218"/>
    </location>
    <ligand>
        <name>ATP</name>
        <dbReference type="ChEBI" id="CHEBI:30616"/>
    </ligand>
</feature>
<dbReference type="EMBL" id="AAVN02000016">
    <property type="protein sequence ID" value="EBA38524.1"/>
    <property type="molecule type" value="Genomic_DNA"/>
</dbReference>
<accession>A4ED36</accession>
<dbReference type="InterPro" id="IPR011611">
    <property type="entry name" value="PfkB_dom"/>
</dbReference>
<feature type="binding site" evidence="12">
    <location>
        <begin position="60"/>
        <end position="64"/>
    </location>
    <ligand>
        <name>substrate</name>
    </ligand>
</feature>
<keyword evidence="12" id="KW-0963">Cytoplasm</keyword>
<keyword evidence="8 12" id="KW-0067">ATP-binding</keyword>
<dbReference type="InterPro" id="IPR029056">
    <property type="entry name" value="Ribokinase-like"/>
</dbReference>
<evidence type="ECO:0000259" key="13">
    <source>
        <dbReference type="Pfam" id="PF00294"/>
    </source>
</evidence>
<keyword evidence="11 12" id="KW-0119">Carbohydrate metabolism</keyword>
<evidence type="ECO:0000256" key="4">
    <source>
        <dbReference type="ARBA" id="ARBA00022679"/>
    </source>
</evidence>
<keyword evidence="6 12" id="KW-0547">Nucleotide-binding</keyword>
<evidence type="ECO:0000256" key="12">
    <source>
        <dbReference type="HAMAP-Rule" id="MF_01987"/>
    </source>
</evidence>
<evidence type="ECO:0000313" key="15">
    <source>
        <dbReference type="Proteomes" id="UP000002979"/>
    </source>
</evidence>
<organism evidence="14 15">
    <name type="scientific">Collinsella aerofaciens (strain ATCC 25986 / DSM 3979 / JCM 10188 / KCTC 3647 / NCTC 11838 / VPI 1003)</name>
    <dbReference type="NCBI Taxonomy" id="411903"/>
    <lineage>
        <taxon>Bacteria</taxon>
        <taxon>Bacillati</taxon>
        <taxon>Actinomycetota</taxon>
        <taxon>Coriobacteriia</taxon>
        <taxon>Coriobacteriales</taxon>
        <taxon>Coriobacteriaceae</taxon>
        <taxon>Collinsella</taxon>
    </lineage>
</organism>
<evidence type="ECO:0000256" key="11">
    <source>
        <dbReference type="ARBA" id="ARBA00023277"/>
    </source>
</evidence>
<evidence type="ECO:0000256" key="10">
    <source>
        <dbReference type="ARBA" id="ARBA00022958"/>
    </source>
</evidence>
<evidence type="ECO:0000256" key="9">
    <source>
        <dbReference type="ARBA" id="ARBA00022842"/>
    </source>
</evidence>
<dbReference type="PANTHER" id="PTHR10584">
    <property type="entry name" value="SUGAR KINASE"/>
    <property type="match status" value="1"/>
</dbReference>
<proteinExistence type="inferred from homology"/>
<comment type="subcellular location">
    <subcellularLocation>
        <location evidence="12">Cytoplasm</location>
    </subcellularLocation>
</comment>
<dbReference type="GO" id="GO:0046872">
    <property type="term" value="F:metal ion binding"/>
    <property type="evidence" value="ECO:0007669"/>
    <property type="project" value="UniProtKB-KW"/>
</dbReference>
<evidence type="ECO:0000256" key="6">
    <source>
        <dbReference type="ARBA" id="ARBA00022741"/>
    </source>
</evidence>
<feature type="binding site" evidence="12">
    <location>
        <begin position="254"/>
        <end position="259"/>
    </location>
    <ligand>
        <name>ATP</name>
        <dbReference type="ChEBI" id="CHEBI:30616"/>
    </ligand>
</feature>
<comment type="similarity">
    <text evidence="12">Belongs to the carbohydrate kinase PfkB family. Ribokinase subfamily.</text>
</comment>
<dbReference type="UniPathway" id="UPA00916">
    <property type="reaction ID" value="UER00889"/>
</dbReference>
<keyword evidence="9 12" id="KW-0460">Magnesium</keyword>
<dbReference type="Pfam" id="PF00294">
    <property type="entry name" value="PfkB"/>
    <property type="match status" value="1"/>
</dbReference>
<dbReference type="GO" id="GO:0005524">
    <property type="term" value="F:ATP binding"/>
    <property type="evidence" value="ECO:0007669"/>
    <property type="project" value="UniProtKB-UniRule"/>
</dbReference>
<feature type="binding site" evidence="12">
    <location>
        <position position="320"/>
    </location>
    <ligand>
        <name>K(+)</name>
        <dbReference type="ChEBI" id="CHEBI:29103"/>
    </ligand>
</feature>
<feature type="binding site" evidence="12">
    <location>
        <position position="283"/>
    </location>
    <ligand>
        <name>K(+)</name>
        <dbReference type="ChEBI" id="CHEBI:29103"/>
    </ligand>
</feature>
<dbReference type="EC" id="2.7.1.15" evidence="2 12"/>
<comment type="pathway">
    <text evidence="12">Carbohydrate metabolism; D-ribose degradation; D-ribose 5-phosphate from beta-D-ribopyranose: step 2/2.</text>
</comment>
<dbReference type="SUPFAM" id="SSF53613">
    <property type="entry name" value="Ribokinase-like"/>
    <property type="match status" value="1"/>
</dbReference>
<dbReference type="PROSITE" id="PS00584">
    <property type="entry name" value="PFKB_KINASES_2"/>
    <property type="match status" value="1"/>
</dbReference>
<dbReference type="HAMAP" id="MF_01987">
    <property type="entry name" value="Ribokinase"/>
    <property type="match status" value="1"/>
</dbReference>
<evidence type="ECO:0000256" key="8">
    <source>
        <dbReference type="ARBA" id="ARBA00022840"/>
    </source>
</evidence>
<keyword evidence="5 12" id="KW-0479">Metal-binding</keyword>
<feature type="binding site" evidence="12">
    <location>
        <position position="326"/>
    </location>
    <ligand>
        <name>K(+)</name>
        <dbReference type="ChEBI" id="CHEBI:29103"/>
    </ligand>
</feature>
<evidence type="ECO:0000256" key="7">
    <source>
        <dbReference type="ARBA" id="ARBA00022777"/>
    </source>
</evidence>
<dbReference type="InterPro" id="IPR011877">
    <property type="entry name" value="Ribokinase"/>
</dbReference>
<protein>
    <recommendedName>
        <fullName evidence="3 12">Ribokinase</fullName>
        <shortName evidence="12">RK</shortName>
        <ecNumber evidence="2 12">2.7.1.15</ecNumber>
    </recommendedName>
</protein>
<evidence type="ECO:0000256" key="1">
    <source>
        <dbReference type="ARBA" id="ARBA00005380"/>
    </source>
</evidence>
<dbReference type="Proteomes" id="UP000002979">
    <property type="component" value="Unassembled WGS sequence"/>
</dbReference>
<comment type="similarity">
    <text evidence="1">Belongs to the carbohydrate kinase pfkB family.</text>
</comment>
<dbReference type="Gene3D" id="3.40.1190.20">
    <property type="match status" value="1"/>
</dbReference>
<dbReference type="CDD" id="cd01174">
    <property type="entry name" value="ribokinase"/>
    <property type="match status" value="1"/>
</dbReference>
<dbReference type="GO" id="GO:0019303">
    <property type="term" value="P:D-ribose catabolic process"/>
    <property type="evidence" value="ECO:0007669"/>
    <property type="project" value="UniProtKB-UniRule"/>
</dbReference>
<dbReference type="InterPro" id="IPR002173">
    <property type="entry name" value="Carboh/pur_kinase_PfkB_CS"/>
</dbReference>
<keyword evidence="4 12" id="KW-0808">Transferase</keyword>
<reference evidence="14 15" key="1">
    <citation type="submission" date="2007-01" db="EMBL/GenBank/DDBJ databases">
        <title>Draft genome sequence of Collinsella aerofaciens (ATCC 25986).</title>
        <authorList>
            <person name="Sudarsanam P."/>
            <person name="Ley R."/>
            <person name="Guruge J."/>
            <person name="Turnbaugh P.J."/>
            <person name="Mahowald M."/>
            <person name="Liep D."/>
            <person name="Gordon J."/>
        </authorList>
    </citation>
    <scope>NUCLEOTIDE SEQUENCE [LARGE SCALE GENOMIC DNA]</scope>
    <source>
        <strain evidence="15">ATCC 25986 / DSM 3979 / JCM 10188 / KCTC 3647 / NCTC 11838 / VPI 1003</strain>
    </source>
</reference>
<comment type="catalytic activity">
    <reaction evidence="12">
        <text>D-ribose + ATP = D-ribose 5-phosphate + ADP + H(+)</text>
        <dbReference type="Rhea" id="RHEA:13697"/>
        <dbReference type="ChEBI" id="CHEBI:15378"/>
        <dbReference type="ChEBI" id="CHEBI:30616"/>
        <dbReference type="ChEBI" id="CHEBI:47013"/>
        <dbReference type="ChEBI" id="CHEBI:78346"/>
        <dbReference type="ChEBI" id="CHEBI:456216"/>
        <dbReference type="EC" id="2.7.1.15"/>
    </reaction>
</comment>
<keyword evidence="10 12" id="KW-0630">Potassium</keyword>
<evidence type="ECO:0000256" key="2">
    <source>
        <dbReference type="ARBA" id="ARBA00012035"/>
    </source>
</evidence>
<evidence type="ECO:0000313" key="14">
    <source>
        <dbReference type="EMBL" id="EBA38524.1"/>
    </source>
</evidence>
<dbReference type="GO" id="GO:0004747">
    <property type="term" value="F:ribokinase activity"/>
    <property type="evidence" value="ECO:0007669"/>
    <property type="project" value="UniProtKB-UniRule"/>
</dbReference>
<comment type="cofactor">
    <cofactor evidence="12">
        <name>Mg(2+)</name>
        <dbReference type="ChEBI" id="CHEBI:18420"/>
    </cofactor>
    <text evidence="12">Requires a divalent cation, most likely magnesium in vivo, as an electrophilic catalyst to aid phosphoryl group transfer. It is the chelate of the metal and the nucleotide that is the actual substrate.</text>
</comment>
<feature type="domain" description="Carbohydrate kinase PfkB" evidence="13">
    <location>
        <begin position="25"/>
        <end position="330"/>
    </location>
</feature>
<comment type="function">
    <text evidence="12">Catalyzes the phosphorylation of ribose at O-5 in a reaction requiring ATP and magnesium. The resulting D-ribose-5-phosphate can then be used either for sythesis of nucleotides, histidine, and tryptophan, or as a component of the pentose phosphate pathway.</text>
</comment>
<comment type="subunit">
    <text evidence="12">Homodimer.</text>
</comment>
<feature type="active site" description="Proton acceptor" evidence="12">
    <location>
        <position position="287"/>
    </location>
</feature>
<reference evidence="14 15" key="2">
    <citation type="submission" date="2007-04" db="EMBL/GenBank/DDBJ databases">
        <authorList>
            <person name="Fulton L."/>
            <person name="Clifton S."/>
            <person name="Fulton B."/>
            <person name="Xu J."/>
            <person name="Minx P."/>
            <person name="Mardis E.R."/>
            <person name="Wilson R.K."/>
        </authorList>
    </citation>
    <scope>NUCLEOTIDE SEQUENCE [LARGE SCALE GENOMIC DNA]</scope>
    <source>
        <strain evidence="15">ATCC 25986 / DSM 3979 / JCM 10188 / KCTC 3647 / NCTC 11838 / VPI 1003</strain>
    </source>
</reference>
<dbReference type="AlphaFoldDB" id="A4ED36"/>
<feature type="binding site" evidence="12">
    <location>
        <position position="317"/>
    </location>
    <ligand>
        <name>K(+)</name>
        <dbReference type="ChEBI" id="CHEBI:29103"/>
    </ligand>
</feature>
<gene>
    <name evidence="12" type="primary">rbsK</name>
    <name evidence="14" type="ORF">COLAER_02377</name>
</gene>
<comment type="caution">
    <text evidence="14">The sequence shown here is derived from an EMBL/GenBank/DDBJ whole genome shotgun (WGS) entry which is preliminary data.</text>
</comment>
<evidence type="ECO:0000256" key="5">
    <source>
        <dbReference type="ARBA" id="ARBA00022723"/>
    </source>
</evidence>
<dbReference type="PRINTS" id="PR00990">
    <property type="entry name" value="RIBOKINASE"/>
</dbReference>
<evidence type="ECO:0000256" key="3">
    <source>
        <dbReference type="ARBA" id="ARBA00016943"/>
    </source>
</evidence>
<comment type="activity regulation">
    <text evidence="12">Activated by a monovalent cation that binds near, but not in, the active site. The most likely occupant of the site in vivo is potassium. Ion binding induces a conformational change that may alter substrate affinity.</text>
</comment>
<feature type="binding site" evidence="12">
    <location>
        <position position="322"/>
    </location>
    <ligand>
        <name>K(+)</name>
        <dbReference type="ChEBI" id="CHEBI:29103"/>
    </ligand>
</feature>
<sequence length="338" mass="34197">MHDRRLAVGIRPADEEVSMADRGIVAVFGSMNMDLSVACERMPRAGETVGGSGFITNAGGKGANQAVAAARMGARTCMIGAVGRDTFGDALVAGLQDAGVGVEFVALRDDVETGTATIIRCEGDNRIVLSPGANHALAGADVACALRRLVAHELDGDTSEIAPAAGSVFIAQGECDLAATAEALVCARELGFYTVFNPAPACELPAEVWPAVDLVCPNETECQVLTGILPTDDVSCVAALNALLDKGAGAAVITLGGAGSVTLGDGGELLRMPALSSTVVDTTAAGDTFIGALAAARLGGLPLFECMAAGARASAVTVSRLGAQQSIPTRAEVEHWFG</sequence>
<dbReference type="PANTHER" id="PTHR10584:SF166">
    <property type="entry name" value="RIBOKINASE"/>
    <property type="match status" value="1"/>
</dbReference>
<feature type="binding site" evidence="12">
    <location>
        <position position="287"/>
    </location>
    <ligand>
        <name>substrate</name>
    </ligand>
</feature>
<dbReference type="InterPro" id="IPR002139">
    <property type="entry name" value="Ribo/fructo_kinase"/>
</dbReference>
<comment type="caution">
    <text evidence="12">Lacks conserved residue(s) required for the propagation of feature annotation.</text>
</comment>
<feature type="binding site" evidence="12">
    <location>
        <position position="281"/>
    </location>
    <ligand>
        <name>K(+)</name>
        <dbReference type="ChEBI" id="CHEBI:29103"/>
    </ligand>
</feature>
<keyword evidence="7 12" id="KW-0418">Kinase</keyword>
<dbReference type="GO" id="GO:0005737">
    <property type="term" value="C:cytoplasm"/>
    <property type="evidence" value="ECO:0007669"/>
    <property type="project" value="UniProtKB-SubCell"/>
</dbReference>
<feature type="binding site" evidence="12">
    <location>
        <begin position="32"/>
        <end position="34"/>
    </location>
    <ligand>
        <name>substrate</name>
    </ligand>
</feature>
<name>A4ED36_COLAA</name>